<dbReference type="InterPro" id="IPR004666">
    <property type="entry name" value="Rp_bS6_RimK/Lys_biosynth_LsyX"/>
</dbReference>
<gene>
    <name evidence="6" type="ORF">P0O24_07075</name>
</gene>
<name>A0ABT5XF46_9EURY</name>
<evidence type="ECO:0000313" key="6">
    <source>
        <dbReference type="EMBL" id="MDF0593341.1"/>
    </source>
</evidence>
<keyword evidence="1" id="KW-0479">Metal-binding</keyword>
<dbReference type="Gene3D" id="3.30.1490.20">
    <property type="entry name" value="ATP-grasp fold, A domain"/>
    <property type="match status" value="1"/>
</dbReference>
<dbReference type="Pfam" id="PF08443">
    <property type="entry name" value="RimK"/>
    <property type="match status" value="1"/>
</dbReference>
<evidence type="ECO:0000256" key="1">
    <source>
        <dbReference type="ARBA" id="ARBA00022723"/>
    </source>
</evidence>
<comment type="caution">
    <text evidence="6">The sequence shown here is derived from an EMBL/GenBank/DDBJ whole genome shotgun (WGS) entry which is preliminary data.</text>
</comment>
<dbReference type="Proteomes" id="UP001215956">
    <property type="component" value="Unassembled WGS sequence"/>
</dbReference>
<dbReference type="EMBL" id="JARFPL010000018">
    <property type="protein sequence ID" value="MDF0593341.1"/>
    <property type="molecule type" value="Genomic_DNA"/>
</dbReference>
<dbReference type="InterPro" id="IPR013651">
    <property type="entry name" value="ATP-grasp_RimK-type"/>
</dbReference>
<accession>A0ABT5XF46</accession>
<evidence type="ECO:0000313" key="7">
    <source>
        <dbReference type="Proteomes" id="UP001215956"/>
    </source>
</evidence>
<sequence length="295" mass="30928">MRFGIVVTDPSDWTARAIASGLERCGAEAVYLNFSELSAPVGAGLRLEADGSDLFGLDGLVVRDLGRSGAVDVAFRFEALCVLQELGLPIVNPPQAISRAANKFATSIALHQSGVPHPRTLVTTSLSAATEFVARHRRAVSKPLFGYKGRGLALLTPEDPSHLREVLAKSGVVYLQEFLESSAPSPRDIRTFVVGGRVAGAIYRVAPPGSWISNLARGGAPVRCPLTPEIEDLALRAAAAVGTVYSGVDLLETSGGLSVLEVNGTPSGWGVFQAWGIDVGEMIASAVLRIAEGSL</sequence>
<proteinExistence type="predicted"/>
<keyword evidence="2 4" id="KW-0547">Nucleotide-binding</keyword>
<dbReference type="InterPro" id="IPR013815">
    <property type="entry name" value="ATP_grasp_subdomain_1"/>
</dbReference>
<evidence type="ECO:0000259" key="5">
    <source>
        <dbReference type="PROSITE" id="PS50975"/>
    </source>
</evidence>
<dbReference type="PANTHER" id="PTHR21621:SF0">
    <property type="entry name" value="BETA-CITRYLGLUTAMATE SYNTHASE B-RELATED"/>
    <property type="match status" value="1"/>
</dbReference>
<organism evidence="6 7">
    <name type="scientific">Candidatus Methanocrinis alkalitolerans</name>
    <dbReference type="NCBI Taxonomy" id="3033395"/>
    <lineage>
        <taxon>Archaea</taxon>
        <taxon>Methanobacteriati</taxon>
        <taxon>Methanobacteriota</taxon>
        <taxon>Stenosarchaea group</taxon>
        <taxon>Methanomicrobia</taxon>
        <taxon>Methanotrichales</taxon>
        <taxon>Methanotrichaceae</taxon>
        <taxon>Methanocrinis</taxon>
    </lineage>
</organism>
<keyword evidence="6" id="KW-0436">Ligase</keyword>
<dbReference type="GO" id="GO:0016874">
    <property type="term" value="F:ligase activity"/>
    <property type="evidence" value="ECO:0007669"/>
    <property type="project" value="UniProtKB-KW"/>
</dbReference>
<dbReference type="Gene3D" id="3.40.50.20">
    <property type="match status" value="1"/>
</dbReference>
<dbReference type="SUPFAM" id="SSF56059">
    <property type="entry name" value="Glutathione synthetase ATP-binding domain-like"/>
    <property type="match status" value="1"/>
</dbReference>
<evidence type="ECO:0000256" key="3">
    <source>
        <dbReference type="ARBA" id="ARBA00022840"/>
    </source>
</evidence>
<dbReference type="PANTHER" id="PTHR21621">
    <property type="entry name" value="RIBOSOMAL PROTEIN S6 MODIFICATION PROTEIN"/>
    <property type="match status" value="1"/>
</dbReference>
<evidence type="ECO:0000256" key="2">
    <source>
        <dbReference type="ARBA" id="ARBA00022741"/>
    </source>
</evidence>
<dbReference type="InterPro" id="IPR011761">
    <property type="entry name" value="ATP-grasp"/>
</dbReference>
<dbReference type="Gene3D" id="3.30.470.20">
    <property type="entry name" value="ATP-grasp fold, B domain"/>
    <property type="match status" value="1"/>
</dbReference>
<evidence type="ECO:0000256" key="4">
    <source>
        <dbReference type="PROSITE-ProRule" id="PRU00409"/>
    </source>
</evidence>
<protein>
    <submittedName>
        <fullName evidence="6">RimK family alpha-L-glutamate ligase</fullName>
    </submittedName>
</protein>
<dbReference type="RefSeq" id="WP_316969046.1">
    <property type="nucleotide sequence ID" value="NZ_JARFPL010000018.1"/>
</dbReference>
<dbReference type="NCBIfam" id="TIGR00768">
    <property type="entry name" value="rimK_fam"/>
    <property type="match status" value="1"/>
</dbReference>
<feature type="domain" description="ATP-grasp" evidence="5">
    <location>
        <begin position="107"/>
        <end position="288"/>
    </location>
</feature>
<keyword evidence="3 4" id="KW-0067">ATP-binding</keyword>
<reference evidence="6 7" key="1">
    <citation type="submission" date="2023-03" db="EMBL/GenBank/DDBJ databases">
        <title>Whole genome sequencing of Methanotrichaceae archaeon M04Ac.</title>
        <authorList>
            <person name="Khomyakova M.A."/>
            <person name="Merkel A.Y."/>
            <person name="Slobodkin A.I."/>
        </authorList>
    </citation>
    <scope>NUCLEOTIDE SEQUENCE [LARGE SCALE GENOMIC DNA]</scope>
    <source>
        <strain evidence="6 7">M04Ac</strain>
    </source>
</reference>
<dbReference type="PROSITE" id="PS50975">
    <property type="entry name" value="ATP_GRASP"/>
    <property type="match status" value="1"/>
</dbReference>
<keyword evidence="7" id="KW-1185">Reference proteome</keyword>